<dbReference type="PANTHER" id="PTHR30046:SF2">
    <property type="entry name" value="YOP PROTEINS TRANSLOCATION LIPOPROTEIN J"/>
    <property type="match status" value="1"/>
</dbReference>
<evidence type="ECO:0000256" key="8">
    <source>
        <dbReference type="RuleBase" id="RU364102"/>
    </source>
</evidence>
<gene>
    <name evidence="10" type="ORF">GT347_19690</name>
</gene>
<sequence>MRCLRRLSALVLAMLLSLLLAACNAELFTAMTEPDCNEALAVLLAAGIAAEKASPDNGKTWNLRVPEDAIVHSLELLRERGLPRNHFSSLGDLFKKDGLISTPVEERVRFVYGVSQELSETLSRMDGVIVARVHIVLPNNDPLATEIKPSSASVFVKYRPGMAVSALVSPVKNLVAHSVEGLSYEQVSVTFVPGDAASASAAAATVVQEFPVLGVVMAAIGGLAACLAMLAGWTWVRPEQAARGIWPLPVLARWMDRLRERLGSSAATGADA</sequence>
<keyword evidence="4 8" id="KW-0472">Membrane</keyword>
<evidence type="ECO:0000256" key="6">
    <source>
        <dbReference type="ARBA" id="ARBA00023237"/>
    </source>
</evidence>
<evidence type="ECO:0000256" key="1">
    <source>
        <dbReference type="ARBA" id="ARBA00004459"/>
    </source>
</evidence>
<keyword evidence="3 8" id="KW-0732">Signal</keyword>
<dbReference type="PROSITE" id="PS51257">
    <property type="entry name" value="PROKAR_LIPOPROTEIN"/>
    <property type="match status" value="1"/>
</dbReference>
<dbReference type="EMBL" id="CP047650">
    <property type="protein sequence ID" value="QHJ00008.1"/>
    <property type="molecule type" value="Genomic_DNA"/>
</dbReference>
<dbReference type="PANTHER" id="PTHR30046">
    <property type="entry name" value="FLAGELLAR M-RING PROTEIN"/>
    <property type="match status" value="1"/>
</dbReference>
<dbReference type="Gene3D" id="3.30.70.1530">
    <property type="entry name" value="Hypothetical protein rpa1041"/>
    <property type="match status" value="1"/>
</dbReference>
<organism evidence="10 11">
    <name type="scientific">Xylophilus rhododendri</name>
    <dbReference type="NCBI Taxonomy" id="2697032"/>
    <lineage>
        <taxon>Bacteria</taxon>
        <taxon>Pseudomonadati</taxon>
        <taxon>Pseudomonadota</taxon>
        <taxon>Betaproteobacteria</taxon>
        <taxon>Burkholderiales</taxon>
        <taxon>Xylophilus</taxon>
    </lineage>
</organism>
<evidence type="ECO:0000259" key="9">
    <source>
        <dbReference type="Pfam" id="PF01514"/>
    </source>
</evidence>
<keyword evidence="5 8" id="KW-0564">Palmitate</keyword>
<name>A0A857J8F9_9BURK</name>
<evidence type="ECO:0000256" key="2">
    <source>
        <dbReference type="ARBA" id="ARBA00009509"/>
    </source>
</evidence>
<comment type="subcellular location">
    <subcellularLocation>
        <location evidence="1">Cell outer membrane</location>
        <topology evidence="1">Lipid-anchor</topology>
    </subcellularLocation>
</comment>
<proteinExistence type="inferred from homology"/>
<dbReference type="GO" id="GO:0009279">
    <property type="term" value="C:cell outer membrane"/>
    <property type="evidence" value="ECO:0007669"/>
    <property type="project" value="UniProtKB-SubCell"/>
</dbReference>
<dbReference type="GO" id="GO:0009306">
    <property type="term" value="P:protein secretion"/>
    <property type="evidence" value="ECO:0007669"/>
    <property type="project" value="InterPro"/>
</dbReference>
<evidence type="ECO:0000313" key="11">
    <source>
        <dbReference type="Proteomes" id="UP000464787"/>
    </source>
</evidence>
<reference evidence="10 11" key="1">
    <citation type="submission" date="2020-01" db="EMBL/GenBank/DDBJ databases">
        <title>Genome sequencing of strain KACC 21265.</title>
        <authorList>
            <person name="Heo J."/>
            <person name="Kim S.-J."/>
            <person name="Kim J.-S."/>
            <person name="Hong S.-B."/>
            <person name="Kwon S.-W."/>
        </authorList>
    </citation>
    <scope>NUCLEOTIDE SEQUENCE [LARGE SCALE GENOMIC DNA]</scope>
    <source>
        <strain evidence="10 11">KACC 21265</strain>
    </source>
</reference>
<keyword evidence="11" id="KW-1185">Reference proteome</keyword>
<keyword evidence="7 8" id="KW-0449">Lipoprotein</keyword>
<dbReference type="PRINTS" id="PR01338">
    <property type="entry name" value="TYPE3OMKPROT"/>
</dbReference>
<dbReference type="NCBIfam" id="TIGR02544">
    <property type="entry name" value="III_secr_YscJ"/>
    <property type="match status" value="1"/>
</dbReference>
<dbReference type="Proteomes" id="UP000464787">
    <property type="component" value="Chromosome"/>
</dbReference>
<keyword evidence="8" id="KW-1133">Transmembrane helix</keyword>
<feature type="transmembrane region" description="Helical" evidence="8">
    <location>
        <begin position="210"/>
        <end position="236"/>
    </location>
</feature>
<dbReference type="InterPro" id="IPR043427">
    <property type="entry name" value="YscJ/FliF"/>
</dbReference>
<evidence type="ECO:0000256" key="5">
    <source>
        <dbReference type="ARBA" id="ARBA00023139"/>
    </source>
</evidence>
<keyword evidence="6 8" id="KW-0998">Cell outer membrane</keyword>
<evidence type="ECO:0000313" key="10">
    <source>
        <dbReference type="EMBL" id="QHJ00008.1"/>
    </source>
</evidence>
<dbReference type="InterPro" id="IPR045851">
    <property type="entry name" value="AMP-bd_C_sf"/>
</dbReference>
<dbReference type="InterPro" id="IPR006182">
    <property type="entry name" value="FliF_N_dom"/>
</dbReference>
<accession>A0A857J8F9</accession>
<feature type="chain" id="PRO_5033096731" description="Lipoprotein" evidence="8">
    <location>
        <begin position="23"/>
        <end position="272"/>
    </location>
</feature>
<dbReference type="InterPro" id="IPR003282">
    <property type="entry name" value="T3SS_SctJ"/>
</dbReference>
<feature type="domain" description="Flagellar M-ring N-terminal" evidence="9">
    <location>
        <begin position="25"/>
        <end position="190"/>
    </location>
</feature>
<dbReference type="Gene3D" id="3.30.300.30">
    <property type="match status" value="1"/>
</dbReference>
<comment type="similarity">
    <text evidence="2 8">Belongs to the YscJ lipoprotein family.</text>
</comment>
<protein>
    <recommendedName>
        <fullName evidence="8">Lipoprotein</fullName>
    </recommendedName>
</protein>
<evidence type="ECO:0000256" key="7">
    <source>
        <dbReference type="ARBA" id="ARBA00023288"/>
    </source>
</evidence>
<keyword evidence="8" id="KW-0812">Transmembrane</keyword>
<feature type="signal peptide" evidence="8">
    <location>
        <begin position="1"/>
        <end position="22"/>
    </location>
</feature>
<dbReference type="KEGG" id="xyk:GT347_19690"/>
<evidence type="ECO:0000256" key="3">
    <source>
        <dbReference type="ARBA" id="ARBA00022729"/>
    </source>
</evidence>
<dbReference type="Pfam" id="PF01514">
    <property type="entry name" value="YscJ_FliF"/>
    <property type="match status" value="1"/>
</dbReference>
<dbReference type="AlphaFoldDB" id="A0A857J8F9"/>
<evidence type="ECO:0000256" key="4">
    <source>
        <dbReference type="ARBA" id="ARBA00023136"/>
    </source>
</evidence>